<evidence type="ECO:0000256" key="1">
    <source>
        <dbReference type="ARBA" id="ARBA00022676"/>
    </source>
</evidence>
<dbReference type="InterPro" id="IPR004629">
    <property type="entry name" value="WecG_TagA_CpsF"/>
</dbReference>
<accession>A0A1F7L1E5</accession>
<evidence type="ECO:0000256" key="2">
    <source>
        <dbReference type="ARBA" id="ARBA00022679"/>
    </source>
</evidence>
<name>A0A1F7L1E5_9BACT</name>
<dbReference type="Pfam" id="PF03808">
    <property type="entry name" value="Glyco_tran_WecG"/>
    <property type="match status" value="1"/>
</dbReference>
<evidence type="ECO:0000313" key="4">
    <source>
        <dbReference type="Proteomes" id="UP000177050"/>
    </source>
</evidence>
<dbReference type="Proteomes" id="UP000177050">
    <property type="component" value="Unassembled WGS sequence"/>
</dbReference>
<evidence type="ECO:0008006" key="5">
    <source>
        <dbReference type="Google" id="ProtNLM"/>
    </source>
</evidence>
<dbReference type="EMBL" id="MGBR01000001">
    <property type="protein sequence ID" value="OGK73955.1"/>
    <property type="molecule type" value="Genomic_DNA"/>
</dbReference>
<keyword evidence="2" id="KW-0808">Transferase</keyword>
<dbReference type="AlphaFoldDB" id="A0A1F7L1E5"/>
<dbReference type="PANTHER" id="PTHR34136">
    <property type="match status" value="1"/>
</dbReference>
<gene>
    <name evidence="3" type="ORF">A3K52_04220</name>
</gene>
<reference evidence="3 4" key="1">
    <citation type="journal article" date="2016" name="Nat. Commun.">
        <title>Thousands of microbial genomes shed light on interconnected biogeochemical processes in an aquifer system.</title>
        <authorList>
            <person name="Anantharaman K."/>
            <person name="Brown C.T."/>
            <person name="Hug L.A."/>
            <person name="Sharon I."/>
            <person name="Castelle C.J."/>
            <person name="Probst A.J."/>
            <person name="Thomas B.C."/>
            <person name="Singh A."/>
            <person name="Wilkins M.J."/>
            <person name="Karaoz U."/>
            <person name="Brodie E.L."/>
            <person name="Williams K.H."/>
            <person name="Hubbard S.S."/>
            <person name="Banfield J.F."/>
        </authorList>
    </citation>
    <scope>NUCLEOTIDE SEQUENCE [LARGE SCALE GENOMIC DNA]</scope>
</reference>
<dbReference type="GO" id="GO:0016758">
    <property type="term" value="F:hexosyltransferase activity"/>
    <property type="evidence" value="ECO:0007669"/>
    <property type="project" value="TreeGrafter"/>
</dbReference>
<dbReference type="CDD" id="cd06533">
    <property type="entry name" value="Glyco_transf_WecG_TagA"/>
    <property type="match status" value="1"/>
</dbReference>
<keyword evidence="1" id="KW-0328">Glycosyltransferase</keyword>
<organism evidence="3 4">
    <name type="scientific">Candidatus Roizmanbacteria bacterium RIFOXYD1_FULL_38_12</name>
    <dbReference type="NCBI Taxonomy" id="1802093"/>
    <lineage>
        <taxon>Bacteria</taxon>
        <taxon>Candidatus Roizmaniibacteriota</taxon>
    </lineage>
</organism>
<protein>
    <recommendedName>
        <fullName evidence="5">Glycosyl transferase</fullName>
    </recommendedName>
</protein>
<comment type="caution">
    <text evidence="3">The sequence shown here is derived from an EMBL/GenBank/DDBJ whole genome shotgun (WGS) entry which is preliminary data.</text>
</comment>
<dbReference type="PANTHER" id="PTHR34136:SF1">
    <property type="entry name" value="UDP-N-ACETYL-D-MANNOSAMINURONIC ACID TRANSFERASE"/>
    <property type="match status" value="1"/>
</dbReference>
<evidence type="ECO:0000313" key="3">
    <source>
        <dbReference type="EMBL" id="OGK73955.1"/>
    </source>
</evidence>
<sequence>MAAQLLGEFTVPTASRYKVLEKIKKYIKKPRGFFHIVSLNPENLVIAHGNRTFRRIVKTAQMPIIDGIGVILAAQLLKIEAGERTPGVDLMNNLISLAGSMRLTVLLLGGKTNLALHLAQCYQRSYPKAKFIGMQGIKNIKRPKLFEDKEIFHIVRTTKPHIVFAAFGSPSQELWFYKHKRGFSGCVCMGVGGAFDYLSGSIQRPPALFRALGIEWLIRLMKQPWRLKRQLRLLIFMYFVIKQKVHETLELAKNK</sequence>
<proteinExistence type="predicted"/>
<dbReference type="NCBIfam" id="TIGR00696">
    <property type="entry name" value="wecG_tagA_cpsF"/>
    <property type="match status" value="1"/>
</dbReference>